<accession>A0A1C3XG06</accession>
<protein>
    <submittedName>
        <fullName evidence="2">Uncharacterized protein</fullName>
    </submittedName>
</protein>
<organism evidence="2 3">
    <name type="scientific">Bradyrhizobium yuanmingense</name>
    <dbReference type="NCBI Taxonomy" id="108015"/>
    <lineage>
        <taxon>Bacteria</taxon>
        <taxon>Pseudomonadati</taxon>
        <taxon>Pseudomonadota</taxon>
        <taxon>Alphaproteobacteria</taxon>
        <taxon>Hyphomicrobiales</taxon>
        <taxon>Nitrobacteraceae</taxon>
        <taxon>Bradyrhizobium</taxon>
    </lineage>
</organism>
<name>A0A1C3XG06_9BRAD</name>
<proteinExistence type="predicted"/>
<evidence type="ECO:0000313" key="2">
    <source>
        <dbReference type="EMBL" id="SCB51149.1"/>
    </source>
</evidence>
<gene>
    <name evidence="2" type="ORF">GA0061099_101534</name>
</gene>
<dbReference type="Proteomes" id="UP000183174">
    <property type="component" value="Unassembled WGS sequence"/>
</dbReference>
<evidence type="ECO:0000256" key="1">
    <source>
        <dbReference type="SAM" id="MobiDB-lite"/>
    </source>
</evidence>
<reference evidence="2 3" key="1">
    <citation type="submission" date="2016-08" db="EMBL/GenBank/DDBJ databases">
        <authorList>
            <person name="Seilhamer J.J."/>
        </authorList>
    </citation>
    <scope>NUCLEOTIDE SEQUENCE [LARGE SCALE GENOMIC DNA]</scope>
    <source>
        <strain evidence="2 3">CCBAU 10071</strain>
    </source>
</reference>
<dbReference type="EMBL" id="FMAE01000015">
    <property type="protein sequence ID" value="SCB51149.1"/>
    <property type="molecule type" value="Genomic_DNA"/>
</dbReference>
<sequence length="90" mass="10501">MGCSIRTLGHNLTLLPPRGYTNAYWHKPEANYGNNQTRLNVLLVPFPYAIPPGCFRGRVNRDKKGNKNRWGRFRVDKSGSARRRHTERHR</sequence>
<feature type="region of interest" description="Disordered" evidence="1">
    <location>
        <begin position="57"/>
        <end position="90"/>
    </location>
</feature>
<dbReference type="AlphaFoldDB" id="A0A1C3XG06"/>
<evidence type="ECO:0000313" key="3">
    <source>
        <dbReference type="Proteomes" id="UP000183174"/>
    </source>
</evidence>
<feature type="compositionally biased region" description="Basic residues" evidence="1">
    <location>
        <begin position="80"/>
        <end position="90"/>
    </location>
</feature>